<name>A0A9N7NJH2_STRHE</name>
<feature type="compositionally biased region" description="Basic and acidic residues" evidence="2">
    <location>
        <begin position="40"/>
        <end position="53"/>
    </location>
</feature>
<evidence type="ECO:0000313" key="4">
    <source>
        <dbReference type="Proteomes" id="UP001153555"/>
    </source>
</evidence>
<dbReference type="PROSITE" id="PS50935">
    <property type="entry name" value="SSB"/>
    <property type="match status" value="1"/>
</dbReference>
<dbReference type="OrthoDB" id="669963at2759"/>
<dbReference type="InterPro" id="IPR000424">
    <property type="entry name" value="Primosome_PriB/ssb"/>
</dbReference>
<keyword evidence="4" id="KW-1185">Reference proteome</keyword>
<dbReference type="Proteomes" id="UP001153555">
    <property type="component" value="Unassembled WGS sequence"/>
</dbReference>
<comment type="caution">
    <text evidence="3">The sequence shown here is derived from an EMBL/GenBank/DDBJ whole genome shotgun (WGS) entry which is preliminary data.</text>
</comment>
<dbReference type="GO" id="GO:0003697">
    <property type="term" value="F:single-stranded DNA binding"/>
    <property type="evidence" value="ECO:0007669"/>
    <property type="project" value="InterPro"/>
</dbReference>
<accession>A0A9N7NJH2</accession>
<feature type="region of interest" description="Disordered" evidence="2">
    <location>
        <begin position="28"/>
        <end position="55"/>
    </location>
</feature>
<dbReference type="GO" id="GO:0006264">
    <property type="term" value="P:mitochondrial DNA replication"/>
    <property type="evidence" value="ECO:0007669"/>
    <property type="project" value="TreeGrafter"/>
</dbReference>
<dbReference type="EMBL" id="CACSLK010030184">
    <property type="protein sequence ID" value="CAA0836475.1"/>
    <property type="molecule type" value="Genomic_DNA"/>
</dbReference>
<protein>
    <submittedName>
        <fullName evidence="3">Protein OSB2- chloroplastic</fullName>
    </submittedName>
</protein>
<sequence>MSSHLISSSPSPSMRLPKLAALLQCEPYSTKTTARGSSRKTPEPTKPKPEKRSARTSLISFSQIALKQSEELTAVWPKPGTISYQSKAANFVNLIGRVGIPIRFESAGGGKHLATTVISLMNGGVKDPLKIPVLFEGLLARVVSGHVRENDCVFVSGHLSVDPTGPVPSESESESLGKFHVVAENINFVVGLEKNSLYGLGTDKSVENAANLFDKLSEKVELFDKLSVETEDDELLAQTAIPESGNGDGKKKDADKTTDLWRDLVKNPLQWWDFREHKANRLVKENHPDFKQKVTEEPLWIKSAPKWILPEIVKLEFEVKNMRPKQNKTDDSWKELVENLDDWWDNRATKRNPKAPDFRHKVTSKGMWLSESPSWVLSKLPPVKN</sequence>
<organism evidence="3 4">
    <name type="scientific">Striga hermonthica</name>
    <name type="common">Purple witchweed</name>
    <name type="synonym">Buchnera hermonthica</name>
    <dbReference type="NCBI Taxonomy" id="68872"/>
    <lineage>
        <taxon>Eukaryota</taxon>
        <taxon>Viridiplantae</taxon>
        <taxon>Streptophyta</taxon>
        <taxon>Embryophyta</taxon>
        <taxon>Tracheophyta</taxon>
        <taxon>Spermatophyta</taxon>
        <taxon>Magnoliopsida</taxon>
        <taxon>eudicotyledons</taxon>
        <taxon>Gunneridae</taxon>
        <taxon>Pentapetalae</taxon>
        <taxon>asterids</taxon>
        <taxon>lamiids</taxon>
        <taxon>Lamiales</taxon>
        <taxon>Orobanchaceae</taxon>
        <taxon>Buchnereae</taxon>
        <taxon>Striga</taxon>
    </lineage>
</organism>
<reference evidence="3" key="1">
    <citation type="submission" date="2019-12" db="EMBL/GenBank/DDBJ databases">
        <authorList>
            <person name="Scholes J."/>
        </authorList>
    </citation>
    <scope>NUCLEOTIDE SEQUENCE</scope>
</reference>
<dbReference type="PANTHER" id="PTHR10302">
    <property type="entry name" value="SINGLE-STRANDED DNA-BINDING PROTEIN"/>
    <property type="match status" value="1"/>
</dbReference>
<keyword evidence="1" id="KW-0238">DNA-binding</keyword>
<evidence type="ECO:0000256" key="2">
    <source>
        <dbReference type="SAM" id="MobiDB-lite"/>
    </source>
</evidence>
<evidence type="ECO:0000313" key="3">
    <source>
        <dbReference type="EMBL" id="CAA0836475.1"/>
    </source>
</evidence>
<dbReference type="PANTHER" id="PTHR10302:SF23">
    <property type="entry name" value="PROTEIN OSB4, CHLOROPLASTIC"/>
    <property type="match status" value="1"/>
</dbReference>
<dbReference type="GO" id="GO:0042645">
    <property type="term" value="C:mitochondrial nucleoid"/>
    <property type="evidence" value="ECO:0007669"/>
    <property type="project" value="TreeGrafter"/>
</dbReference>
<evidence type="ECO:0000256" key="1">
    <source>
        <dbReference type="PROSITE-ProRule" id="PRU00252"/>
    </source>
</evidence>
<gene>
    <name evidence="3" type="ORF">SHERM_03564</name>
</gene>
<dbReference type="InterPro" id="IPR011344">
    <property type="entry name" value="ssDNA-bd"/>
</dbReference>
<proteinExistence type="predicted"/>
<dbReference type="AlphaFoldDB" id="A0A9N7NJH2"/>